<dbReference type="InterPro" id="IPR051550">
    <property type="entry name" value="SCF-Subunits/Alg-Epimerases"/>
</dbReference>
<accession>Q469L6</accession>
<dbReference type="PANTHER" id="PTHR22990:SF15">
    <property type="entry name" value="F-BOX ONLY PROTEIN 10"/>
    <property type="match status" value="1"/>
</dbReference>
<dbReference type="SUPFAM" id="SSF51126">
    <property type="entry name" value="Pectin lyase-like"/>
    <property type="match status" value="1"/>
</dbReference>
<keyword evidence="4" id="KW-0472">Membrane</keyword>
<reference evidence="6" key="1">
    <citation type="submission" date="2006-06" db="EMBL/GenBank/DDBJ databases">
        <title>Complete sequence of chromosome 1 of Methanosarcina barkeri str. fusaro.</title>
        <authorList>
            <person name="Copeland A."/>
            <person name="Lucas S."/>
            <person name="Lapidus A."/>
            <person name="Barry K."/>
            <person name="Detter J.C."/>
            <person name="Glavina T."/>
            <person name="Hammon N."/>
            <person name="Israni S."/>
            <person name="Pitluck S."/>
            <person name="Goodwin L.A."/>
            <person name="Saunders E.H."/>
            <person name="Schmutz J."/>
            <person name="Larimer F."/>
            <person name="Land M."/>
            <person name="Anderson I."/>
            <person name="Richardson P."/>
        </authorList>
    </citation>
    <scope>NUCLEOTIDE SEQUENCE</scope>
    <source>
        <strain evidence="6">Fusaro</strain>
    </source>
</reference>
<dbReference type="SMART" id="SM00710">
    <property type="entry name" value="PbH1"/>
    <property type="match status" value="7"/>
</dbReference>
<dbReference type="Gene3D" id="2.160.20.10">
    <property type="entry name" value="Single-stranded right-handed beta-helix, Pectin lyase-like"/>
    <property type="match status" value="2"/>
</dbReference>
<comment type="pathway">
    <text evidence="1">Protein modification; protein ubiquitination.</text>
</comment>
<dbReference type="eggNOG" id="arCOG02522">
    <property type="taxonomic scope" value="Archaea"/>
</dbReference>
<dbReference type="KEGG" id="mba:Mbar_A2513"/>
<organism evidence="6">
    <name type="scientific">Methanosarcina barkeri (strain Fusaro / DSM 804)</name>
    <dbReference type="NCBI Taxonomy" id="269797"/>
    <lineage>
        <taxon>Archaea</taxon>
        <taxon>Methanobacteriati</taxon>
        <taxon>Methanobacteriota</taxon>
        <taxon>Stenosarchaea group</taxon>
        <taxon>Methanomicrobia</taxon>
        <taxon>Methanosarcinales</taxon>
        <taxon>Methanosarcinaceae</taxon>
        <taxon>Methanosarcina</taxon>
    </lineage>
</organism>
<name>Q469L6_METBF</name>
<evidence type="ECO:0000259" key="5">
    <source>
        <dbReference type="SMART" id="SM00722"/>
    </source>
</evidence>
<keyword evidence="4" id="KW-0812">Transmembrane</keyword>
<gene>
    <name evidence="6" type="ordered locus">Mbar_A2513</name>
</gene>
<feature type="transmembrane region" description="Helical" evidence="4">
    <location>
        <begin position="14"/>
        <end position="34"/>
    </location>
</feature>
<dbReference type="SMART" id="SM00722">
    <property type="entry name" value="CASH"/>
    <property type="match status" value="1"/>
</dbReference>
<dbReference type="InterPro" id="IPR011050">
    <property type="entry name" value="Pectin_lyase_fold/virulence"/>
</dbReference>
<dbReference type="InterPro" id="IPR006626">
    <property type="entry name" value="PbH1"/>
</dbReference>
<protein>
    <recommendedName>
        <fullName evidence="5">Carbohydrate-binding/sugar hydrolysis domain-containing protein</fullName>
    </recommendedName>
</protein>
<sequence>MYFLRLITMDLSQINTKLIIILLLIFVASIFYTFNAKYSGIYPEKSLDNISNNSINADLHSGEPVKNNLDNIDNDPIDAKIYPGDSVQNAINTVSSGGTVIVYPGLYKENLVVDKPLKVISSNEGGSAYASIQAADPEKDVFHITADNVTISGFNITGSQDKAGIYYSGSGGNITRNKLSYNNYGVYFNDSKVNILENNEVNNNSLGIYLRNSNNNQLKSNNITGVGIFVGLDNNATGIYLEDSDNNKLMSNTIAKLWDGVNFTESSNNELNNNSILHNYFSLSLINSNNNKVLNNTIVRRGYSFSVVLANSQNNTLQGNNKNLNTDFKIYYSFKSTNNTLEGELYTSNEQGTGGVFRVI</sequence>
<keyword evidence="4" id="KW-1133">Transmembrane helix</keyword>
<evidence type="ECO:0000256" key="2">
    <source>
        <dbReference type="ARBA" id="ARBA00022737"/>
    </source>
</evidence>
<keyword evidence="2" id="KW-0677">Repeat</keyword>
<evidence type="ECO:0000256" key="4">
    <source>
        <dbReference type="SAM" id="Phobius"/>
    </source>
</evidence>
<dbReference type="HOGENOM" id="CLU_827980_0_0_2"/>
<evidence type="ECO:0000256" key="3">
    <source>
        <dbReference type="ARBA" id="ARBA00022786"/>
    </source>
</evidence>
<dbReference type="InterPro" id="IPR022441">
    <property type="entry name" value="Para_beta_helix_rpt-2"/>
</dbReference>
<proteinExistence type="predicted"/>
<dbReference type="OrthoDB" id="137925at2157"/>
<dbReference type="EMBL" id="CP000099">
    <property type="protein sequence ID" value="AAZ71426.1"/>
    <property type="molecule type" value="Genomic_DNA"/>
</dbReference>
<dbReference type="InterPro" id="IPR012334">
    <property type="entry name" value="Pectin_lyas_fold"/>
</dbReference>
<dbReference type="AlphaFoldDB" id="Q469L6"/>
<dbReference type="STRING" id="269797.Mbar_A2513"/>
<dbReference type="NCBIfam" id="TIGR03804">
    <property type="entry name" value="para_beta_helix"/>
    <property type="match status" value="3"/>
</dbReference>
<feature type="domain" description="Carbohydrate-binding/sugar hydrolysis" evidence="5">
    <location>
        <begin position="102"/>
        <end position="233"/>
    </location>
</feature>
<dbReference type="Pfam" id="PF05048">
    <property type="entry name" value="NosD"/>
    <property type="match status" value="1"/>
</dbReference>
<evidence type="ECO:0000256" key="1">
    <source>
        <dbReference type="ARBA" id="ARBA00004906"/>
    </source>
</evidence>
<dbReference type="PaxDb" id="269797-Mbar_A2513"/>
<evidence type="ECO:0000313" key="6">
    <source>
        <dbReference type="EMBL" id="AAZ71426.1"/>
    </source>
</evidence>
<dbReference type="InterPro" id="IPR006633">
    <property type="entry name" value="Carb-bd_sugar_hydrolysis-dom"/>
</dbReference>
<dbReference type="InterPro" id="IPR007742">
    <property type="entry name" value="NosD_dom"/>
</dbReference>
<dbReference type="PANTHER" id="PTHR22990">
    <property type="entry name" value="F-BOX ONLY PROTEIN"/>
    <property type="match status" value="1"/>
</dbReference>
<keyword evidence="3" id="KW-0833">Ubl conjugation pathway</keyword>